<accession>A0A4Q9Q841</accession>
<evidence type="ECO:0000259" key="2">
    <source>
        <dbReference type="Pfam" id="PF10342"/>
    </source>
</evidence>
<dbReference type="Pfam" id="PF10342">
    <property type="entry name" value="Kre9_KNH"/>
    <property type="match status" value="1"/>
</dbReference>
<name>A0A4Q9Q841_9APHY</name>
<evidence type="ECO:0000313" key="4">
    <source>
        <dbReference type="Proteomes" id="UP000292082"/>
    </source>
</evidence>
<keyword evidence="4" id="KW-1185">Reference proteome</keyword>
<gene>
    <name evidence="3" type="ORF">BD310DRAFT_807764</name>
</gene>
<feature type="domain" description="Yeast cell wall synthesis Kre9/Knh1-like N-terminal" evidence="2">
    <location>
        <begin position="59"/>
        <end position="149"/>
    </location>
</feature>
<evidence type="ECO:0000256" key="1">
    <source>
        <dbReference type="ARBA" id="ARBA00022729"/>
    </source>
</evidence>
<protein>
    <recommendedName>
        <fullName evidence="2">Yeast cell wall synthesis Kre9/Knh1-like N-terminal domain-containing protein</fullName>
    </recommendedName>
</protein>
<dbReference type="Proteomes" id="UP000292082">
    <property type="component" value="Unassembled WGS sequence"/>
</dbReference>
<reference evidence="3 4" key="1">
    <citation type="submission" date="2019-01" db="EMBL/GenBank/DDBJ databases">
        <title>Draft genome sequences of three monokaryotic isolates of the white-rot basidiomycete fungus Dichomitus squalens.</title>
        <authorList>
            <consortium name="DOE Joint Genome Institute"/>
            <person name="Lopez S.C."/>
            <person name="Andreopoulos B."/>
            <person name="Pangilinan J."/>
            <person name="Lipzen A."/>
            <person name="Riley R."/>
            <person name="Ahrendt S."/>
            <person name="Ng V."/>
            <person name="Barry K."/>
            <person name="Daum C."/>
            <person name="Grigoriev I.V."/>
            <person name="Hilden K.S."/>
            <person name="Makela M.R."/>
            <person name="de Vries R.P."/>
        </authorList>
    </citation>
    <scope>NUCLEOTIDE SEQUENCE [LARGE SCALE GENOMIC DNA]</scope>
    <source>
        <strain evidence="3 4">CBS 464.89</strain>
    </source>
</reference>
<organism evidence="3 4">
    <name type="scientific">Dichomitus squalens</name>
    <dbReference type="NCBI Taxonomy" id="114155"/>
    <lineage>
        <taxon>Eukaryota</taxon>
        <taxon>Fungi</taxon>
        <taxon>Dikarya</taxon>
        <taxon>Basidiomycota</taxon>
        <taxon>Agaricomycotina</taxon>
        <taxon>Agaricomycetes</taxon>
        <taxon>Polyporales</taxon>
        <taxon>Polyporaceae</taxon>
        <taxon>Dichomitus</taxon>
    </lineage>
</organism>
<evidence type="ECO:0000313" key="3">
    <source>
        <dbReference type="EMBL" id="TBU63717.1"/>
    </source>
</evidence>
<dbReference type="EMBL" id="ML145088">
    <property type="protein sequence ID" value="TBU63717.1"/>
    <property type="molecule type" value="Genomic_DNA"/>
</dbReference>
<sequence>MPQEFNLTAARNETDSRLAHAAAATYPGVNGTDAAAAAAAGADDAALVPRDVWSPEIFSPNARDVWTAGSTVAVRWDTADPPGEVTSYAGRVLLGRSSVTDVCAEHPLAEGFNLTQGSVKVKVPAVKPSNHYFVVLIGDSGNRSPSFTILGRPLVDW</sequence>
<dbReference type="AlphaFoldDB" id="A0A4Q9Q841"/>
<dbReference type="InterPro" id="IPR018466">
    <property type="entry name" value="Kre9/Knh1-like_N"/>
</dbReference>
<keyword evidence="1" id="KW-0732">Signal</keyword>
<proteinExistence type="predicted"/>